<dbReference type="GO" id="GO:0008289">
    <property type="term" value="F:lipid binding"/>
    <property type="evidence" value="ECO:0007669"/>
    <property type="project" value="UniProtKB-KW"/>
</dbReference>
<dbReference type="GO" id="GO:1990456">
    <property type="term" value="P:mitochondrion-endoplasmic reticulum membrane tethering"/>
    <property type="evidence" value="ECO:0007669"/>
    <property type="project" value="TreeGrafter"/>
</dbReference>
<dbReference type="PROSITE" id="PS51847">
    <property type="entry name" value="SMP"/>
    <property type="match status" value="1"/>
</dbReference>
<dbReference type="OrthoDB" id="26740at2759"/>
<evidence type="ECO:0000313" key="13">
    <source>
        <dbReference type="Proteomes" id="UP000053477"/>
    </source>
</evidence>
<feature type="compositionally biased region" description="Polar residues" evidence="9">
    <location>
        <begin position="677"/>
        <end position="698"/>
    </location>
</feature>
<feature type="region of interest" description="Disordered" evidence="9">
    <location>
        <begin position="41"/>
        <end position="70"/>
    </location>
</feature>
<feature type="compositionally biased region" description="Low complexity" evidence="9">
    <location>
        <begin position="645"/>
        <end position="656"/>
    </location>
</feature>
<evidence type="ECO:0000259" key="11">
    <source>
        <dbReference type="PROSITE" id="PS51847"/>
    </source>
</evidence>
<dbReference type="Proteomes" id="UP000053477">
    <property type="component" value="Unassembled WGS sequence"/>
</dbReference>
<dbReference type="InParanoid" id="A0A0H2S942"/>
<keyword evidence="2" id="KW-0813">Transport</keyword>
<feature type="region of interest" description="Disordered" evidence="9">
    <location>
        <begin position="193"/>
        <end position="212"/>
    </location>
</feature>
<evidence type="ECO:0000256" key="8">
    <source>
        <dbReference type="ARBA" id="ARBA00023136"/>
    </source>
</evidence>
<organism evidence="12 13">
    <name type="scientific">Schizopora paradoxa</name>
    <dbReference type="NCBI Taxonomy" id="27342"/>
    <lineage>
        <taxon>Eukaryota</taxon>
        <taxon>Fungi</taxon>
        <taxon>Dikarya</taxon>
        <taxon>Basidiomycota</taxon>
        <taxon>Agaricomycotina</taxon>
        <taxon>Agaricomycetes</taxon>
        <taxon>Hymenochaetales</taxon>
        <taxon>Schizoporaceae</taxon>
        <taxon>Schizopora</taxon>
    </lineage>
</organism>
<evidence type="ECO:0000256" key="10">
    <source>
        <dbReference type="SAM" id="Phobius"/>
    </source>
</evidence>
<evidence type="ECO:0000256" key="5">
    <source>
        <dbReference type="ARBA" id="ARBA00022989"/>
    </source>
</evidence>
<dbReference type="InterPro" id="IPR019411">
    <property type="entry name" value="MMM1_dom"/>
</dbReference>
<feature type="compositionally biased region" description="Low complexity" evidence="9">
    <location>
        <begin position="1064"/>
        <end position="1086"/>
    </location>
</feature>
<feature type="compositionally biased region" description="Low complexity" evidence="9">
    <location>
        <begin position="894"/>
        <end position="903"/>
    </location>
</feature>
<feature type="compositionally biased region" description="Low complexity" evidence="9">
    <location>
        <begin position="706"/>
        <end position="724"/>
    </location>
</feature>
<feature type="compositionally biased region" description="Basic and acidic residues" evidence="9">
    <location>
        <begin position="808"/>
        <end position="826"/>
    </location>
</feature>
<keyword evidence="8 10" id="KW-0472">Membrane</keyword>
<dbReference type="GO" id="GO:0015914">
    <property type="term" value="P:phospholipid transport"/>
    <property type="evidence" value="ECO:0007669"/>
    <property type="project" value="TreeGrafter"/>
</dbReference>
<dbReference type="InterPro" id="IPR031468">
    <property type="entry name" value="SMP_LBD"/>
</dbReference>
<feature type="compositionally biased region" description="Polar residues" evidence="9">
    <location>
        <begin position="1039"/>
        <end position="1049"/>
    </location>
</feature>
<feature type="compositionally biased region" description="Low complexity" evidence="9">
    <location>
        <begin position="983"/>
        <end position="996"/>
    </location>
</feature>
<dbReference type="GO" id="GO:0005789">
    <property type="term" value="C:endoplasmic reticulum membrane"/>
    <property type="evidence" value="ECO:0007669"/>
    <property type="project" value="UniProtKB-SubCell"/>
</dbReference>
<sequence length="1213" mass="130445">MSFKALVYAYVLGGFTFLPLLICAAIAWTIYTSVPVGDPDPSKLERKKLSKQDEGKEEEEPPVPIPTNDQPKTRRAWLTVRRTFEERDTDVSYVNMMRTFLDSRSKDPKRSRPKDMWYTVLKGTVLYLYEDEAMTECEAAIQVPSHEVVVYPEGLQDGELFTKRNAICLKPIPSSPANLRSVTKEMELEDVDVDKEVEESGGNEKRKRKEKERLEEIERLKTEARAEAFDESTPWFIFVRSCVEMEDWYLALVHAANYSSYSSTLEPVRAVYNPTDMLHLVSTLDDQPDVIPMRWLNALIGRIFFSFYRTQTFEDVIIGKIMKKISKVKTPSFLQNISVTEVSVGTTPPSFSKPMLKELTQEGDAALEIRLMYKGEIRLTVEATAIINLGQRFKTYSVKLVLAVVLRKLDGNLLVKVKRPPTNRIWYAFTQPPEMILDVEPVVSDRQIKWSMILSTLESRIKEVINESVVLPNMDDIAFFESSEHQHRGGIWADASRKERTVSEMLNGVPSGSEGSSAGPGPSVHKSKSTENVTELANGIPEPDVVSRAATVGGPDAAADSSSKRKSWFSSTRSTGLPSLNVEGVEITDDDDGERKPVASDMGRGRSTDSSSSETGTSGGRRAASVPASSPSAPAYDASDRADNDSSQASSSALQDGVADGGQDDLSLNPPSPRVRSLSSGASLGTPDAPSSASSDRTSFLRDALSRTSTATTNSSSSSNTSSLFSALKARADKQTLNNAAKEAMRKWSANWKGFKAEHGGGGGSSSSADEAADTGGVQAEGSSSSPSLFSFPTKRPNYADIRAAVTGRKEAKDRDRVVSMEREPGDGSLPIDIPSEDKNADRSRTHSASSSLSANDYNPSASSQPQSAPQTPRGPSLLRQEPGRAVPSPPKLTTQASQTAASETLDETTPIHAPPIKTQPSTGATMTIPGIHVSHRNDVMSMGYAPPTPPAPASPDSKLRAPAIQSMYRLFNKNATNGGSGQQQQQPDSSTPSGPRSSTDEDRDETTSSQSSSTAAPAPLPALGTASPPPLPPRKTSAAASMASTPNRAISPVPGSGSADGEPTSSSSLTSPKPSASPPGSASDALKQIAEQDSSIRRSLEGGSDQRRGSVSKKRNSLGAKRIAPLRADPFLDDDDRTPNGEASTTTAQEFSESQPDNRHTEVSSTGASPPQNLDAVPPSTNSGDLHPHDVPDKPQPPPLPPRRLSTSVTPA</sequence>
<keyword evidence="7" id="KW-0446">Lipid-binding</keyword>
<feature type="compositionally biased region" description="Basic and acidic residues" evidence="9">
    <location>
        <begin position="1095"/>
        <end position="1109"/>
    </location>
</feature>
<feature type="compositionally biased region" description="Low complexity" evidence="9">
    <location>
        <begin position="1008"/>
        <end position="1027"/>
    </location>
</feature>
<accession>A0A0H2S942</accession>
<feature type="domain" description="SMP-LTD" evidence="11">
    <location>
        <begin position="289"/>
        <end position="480"/>
    </location>
</feature>
<keyword evidence="6" id="KW-0445">Lipid transport</keyword>
<dbReference type="CDD" id="cd21675">
    <property type="entry name" value="SMP_TEX2"/>
    <property type="match status" value="1"/>
</dbReference>
<feature type="transmembrane region" description="Helical" evidence="10">
    <location>
        <begin position="7"/>
        <end position="31"/>
    </location>
</feature>
<feature type="compositionally biased region" description="Low complexity" evidence="9">
    <location>
        <begin position="783"/>
        <end position="793"/>
    </location>
</feature>
<dbReference type="PANTHER" id="PTHR13466:SF19">
    <property type="entry name" value="NUCLEUS-VACUOLE JUNCTION PROTEIN 2"/>
    <property type="match status" value="1"/>
</dbReference>
<evidence type="ECO:0000313" key="12">
    <source>
        <dbReference type="EMBL" id="KLO20772.1"/>
    </source>
</evidence>
<evidence type="ECO:0000256" key="1">
    <source>
        <dbReference type="ARBA" id="ARBA00004586"/>
    </source>
</evidence>
<keyword evidence="4" id="KW-0256">Endoplasmic reticulum</keyword>
<comment type="subcellular location">
    <subcellularLocation>
        <location evidence="1">Endoplasmic reticulum membrane</location>
    </subcellularLocation>
</comment>
<proteinExistence type="predicted"/>
<dbReference type="STRING" id="27342.A0A0H2S942"/>
<feature type="compositionally biased region" description="Polar residues" evidence="9">
    <location>
        <begin position="1142"/>
        <end position="1156"/>
    </location>
</feature>
<evidence type="ECO:0000256" key="9">
    <source>
        <dbReference type="SAM" id="MobiDB-lite"/>
    </source>
</evidence>
<keyword evidence="13" id="KW-1185">Reference proteome</keyword>
<reference evidence="12 13" key="1">
    <citation type="submission" date="2015-04" db="EMBL/GenBank/DDBJ databases">
        <title>Complete genome sequence of Schizopora paradoxa KUC8140, a cosmopolitan wood degrader in East Asia.</title>
        <authorList>
            <consortium name="DOE Joint Genome Institute"/>
            <person name="Min B."/>
            <person name="Park H."/>
            <person name="Jang Y."/>
            <person name="Kim J.-J."/>
            <person name="Kim K.H."/>
            <person name="Pangilinan J."/>
            <person name="Lipzen A."/>
            <person name="Riley R."/>
            <person name="Grigoriev I.V."/>
            <person name="Spatafora J.W."/>
            <person name="Choi I.-G."/>
        </authorList>
    </citation>
    <scope>NUCLEOTIDE SEQUENCE [LARGE SCALE GENOMIC DNA]</scope>
    <source>
        <strain evidence="12 13">KUC8140</strain>
    </source>
</reference>
<feature type="compositionally biased region" description="Basic and acidic residues" evidence="9">
    <location>
        <begin position="836"/>
        <end position="845"/>
    </location>
</feature>
<protein>
    <recommendedName>
        <fullName evidence="11">SMP-LTD domain-containing protein</fullName>
    </recommendedName>
</protein>
<dbReference type="Pfam" id="PF10296">
    <property type="entry name" value="MMM1"/>
    <property type="match status" value="1"/>
</dbReference>
<keyword evidence="3 10" id="KW-0812">Transmembrane</keyword>
<feature type="compositionally biased region" description="Low complexity" evidence="9">
    <location>
        <begin position="508"/>
        <end position="523"/>
    </location>
</feature>
<evidence type="ECO:0000256" key="2">
    <source>
        <dbReference type="ARBA" id="ARBA00022448"/>
    </source>
</evidence>
<keyword evidence="5 10" id="KW-1133">Transmembrane helix</keyword>
<evidence type="ECO:0000256" key="7">
    <source>
        <dbReference type="ARBA" id="ARBA00023121"/>
    </source>
</evidence>
<evidence type="ECO:0000256" key="3">
    <source>
        <dbReference type="ARBA" id="ARBA00022692"/>
    </source>
</evidence>
<dbReference type="PANTHER" id="PTHR13466">
    <property type="entry name" value="TEX2 PROTEIN-RELATED"/>
    <property type="match status" value="1"/>
</dbReference>
<feature type="region of interest" description="Disordered" evidence="9">
    <location>
        <begin position="754"/>
        <end position="1213"/>
    </location>
</feature>
<evidence type="ECO:0000256" key="6">
    <source>
        <dbReference type="ARBA" id="ARBA00023055"/>
    </source>
</evidence>
<feature type="region of interest" description="Disordered" evidence="9">
    <location>
        <begin position="506"/>
        <end position="724"/>
    </location>
</feature>
<name>A0A0H2S942_9AGAM</name>
<dbReference type="AlphaFoldDB" id="A0A0H2S942"/>
<evidence type="ECO:0000256" key="4">
    <source>
        <dbReference type="ARBA" id="ARBA00022824"/>
    </source>
</evidence>
<dbReference type="EMBL" id="KQ085882">
    <property type="protein sequence ID" value="KLO20772.1"/>
    <property type="molecule type" value="Genomic_DNA"/>
</dbReference>
<feature type="compositionally biased region" description="Polar residues" evidence="9">
    <location>
        <begin position="1164"/>
        <end position="1173"/>
    </location>
</feature>
<feature type="compositionally biased region" description="Low complexity" evidence="9">
    <location>
        <begin position="608"/>
        <end position="637"/>
    </location>
</feature>
<gene>
    <name evidence="12" type="ORF">SCHPADRAFT_898025</name>
</gene>
<feature type="compositionally biased region" description="Low complexity" evidence="9">
    <location>
        <begin position="848"/>
        <end position="871"/>
    </location>
</feature>
<dbReference type="GO" id="GO:0032865">
    <property type="term" value="C:ERMES complex"/>
    <property type="evidence" value="ECO:0007669"/>
    <property type="project" value="TreeGrafter"/>
</dbReference>
<feature type="compositionally biased region" description="Basic and acidic residues" evidence="9">
    <location>
        <begin position="593"/>
        <end position="607"/>
    </location>
</feature>